<sequence>MNSSLSPSLLFLLQSSTFPAVFQWTFCNLPQYSTSPPHTLHLSTPHPSSFEVALHSFRPSIIAMAFSPYPSPDSENDRRKRARLRRSEATSSDSSDSGEFDIFSVPLRVGAPPPHPFPVGSHWDERCIEVDRCIGETVLVEGARNILSEEKVNYVDSVTLVTRTPLRSGGVITEGQPTILIVARWVDAGCSVIWGNAVPKIKKFIDRTCSATGNSKFDIAVEMIAEEHVQEKYIAPVAAELLSLGLKKDWEVIKDTVRRISDGYSQTKGYITSLNLFRLGFDPDHDNPSTVYISVDYQCLETKWAPVLEDIRRYLQQGRFKYADLRVHMEHGVVEPSAFRLLPSTKDAVEDYLIPPIPYQTRANLGADISAEKYIKTEEHTESSPLIGTLGCWLELKSQSRPQWFKVALTNYHVIRPWCQGFRLSKAGKEADILEPVPDSQLWLADENGILPSDPNRPQIESPSRCKHINAVRQQHLHIKRYPDINIGMNAKANLPGQLDFFDRNLHRLGTVYCASGYGRRTANNGRLDWALIMPHDAARIGENRLPEIQDWLDKYGGNPDADQNALPKQGTNEALLRQPPDTGLKEVLQESYIFKKGAISGVSAGKYSKTPADVAVHEDPHIAKGLQTPLSTELGYVHQGTVNQGHASLFARNGDSGSIVWDEDGRALGLVFTGQKVTGAKKHKLVYVTPLDEVFDDIKKFSGGSITHIRIAE</sequence>
<evidence type="ECO:0000313" key="3">
    <source>
        <dbReference type="EMBL" id="KAK3364598.1"/>
    </source>
</evidence>
<keyword evidence="4" id="KW-1185">Reference proteome</keyword>
<dbReference type="Proteomes" id="UP001275084">
    <property type="component" value="Unassembled WGS sequence"/>
</dbReference>
<feature type="signal peptide" evidence="2">
    <location>
        <begin position="1"/>
        <end position="23"/>
    </location>
</feature>
<gene>
    <name evidence="3" type="ORF">B0T25DRAFT_530595</name>
</gene>
<evidence type="ECO:0000256" key="2">
    <source>
        <dbReference type="SAM" id="SignalP"/>
    </source>
</evidence>
<name>A0AAJ0HXF3_9PEZI</name>
<feature type="region of interest" description="Disordered" evidence="1">
    <location>
        <begin position="68"/>
        <end position="97"/>
    </location>
</feature>
<feature type="chain" id="PRO_5042566674" description="Peptidase S7 domain-containing protein" evidence="2">
    <location>
        <begin position="24"/>
        <end position="714"/>
    </location>
</feature>
<organism evidence="3 4">
    <name type="scientific">Lasiosphaeria hispida</name>
    <dbReference type="NCBI Taxonomy" id="260671"/>
    <lineage>
        <taxon>Eukaryota</taxon>
        <taxon>Fungi</taxon>
        <taxon>Dikarya</taxon>
        <taxon>Ascomycota</taxon>
        <taxon>Pezizomycotina</taxon>
        <taxon>Sordariomycetes</taxon>
        <taxon>Sordariomycetidae</taxon>
        <taxon>Sordariales</taxon>
        <taxon>Lasiosphaeriaceae</taxon>
        <taxon>Lasiosphaeria</taxon>
    </lineage>
</organism>
<dbReference type="AlphaFoldDB" id="A0AAJ0HXF3"/>
<protein>
    <recommendedName>
        <fullName evidence="5">Peptidase S7 domain-containing protein</fullName>
    </recommendedName>
</protein>
<reference evidence="3" key="2">
    <citation type="submission" date="2023-06" db="EMBL/GenBank/DDBJ databases">
        <authorList>
            <consortium name="Lawrence Berkeley National Laboratory"/>
            <person name="Haridas S."/>
            <person name="Hensen N."/>
            <person name="Bonometti L."/>
            <person name="Westerberg I."/>
            <person name="Brannstrom I.O."/>
            <person name="Guillou S."/>
            <person name="Cros-Aarteil S."/>
            <person name="Calhoun S."/>
            <person name="Kuo A."/>
            <person name="Mondo S."/>
            <person name="Pangilinan J."/>
            <person name="Riley R."/>
            <person name="Labutti K."/>
            <person name="Andreopoulos B."/>
            <person name="Lipzen A."/>
            <person name="Chen C."/>
            <person name="Yanf M."/>
            <person name="Daum C."/>
            <person name="Ng V."/>
            <person name="Clum A."/>
            <person name="Steindorff A."/>
            <person name="Ohm R."/>
            <person name="Martin F."/>
            <person name="Silar P."/>
            <person name="Natvig D."/>
            <person name="Lalanne C."/>
            <person name="Gautier V."/>
            <person name="Ament-Velasquez S.L."/>
            <person name="Kruys A."/>
            <person name="Hutchinson M.I."/>
            <person name="Powell A.J."/>
            <person name="Barry K."/>
            <person name="Miller A.N."/>
            <person name="Grigoriev I.V."/>
            <person name="Debuchy R."/>
            <person name="Gladieux P."/>
            <person name="Thoren M.H."/>
            <person name="Johannesson H."/>
        </authorList>
    </citation>
    <scope>NUCLEOTIDE SEQUENCE</scope>
    <source>
        <strain evidence="3">CBS 955.72</strain>
    </source>
</reference>
<proteinExistence type="predicted"/>
<evidence type="ECO:0008006" key="5">
    <source>
        <dbReference type="Google" id="ProtNLM"/>
    </source>
</evidence>
<keyword evidence="2" id="KW-0732">Signal</keyword>
<accession>A0AAJ0HXF3</accession>
<evidence type="ECO:0000256" key="1">
    <source>
        <dbReference type="SAM" id="MobiDB-lite"/>
    </source>
</evidence>
<evidence type="ECO:0000313" key="4">
    <source>
        <dbReference type="Proteomes" id="UP001275084"/>
    </source>
</evidence>
<comment type="caution">
    <text evidence="3">The sequence shown here is derived from an EMBL/GenBank/DDBJ whole genome shotgun (WGS) entry which is preliminary data.</text>
</comment>
<reference evidence="3" key="1">
    <citation type="journal article" date="2023" name="Mol. Phylogenet. Evol.">
        <title>Genome-scale phylogeny and comparative genomics of the fungal order Sordariales.</title>
        <authorList>
            <person name="Hensen N."/>
            <person name="Bonometti L."/>
            <person name="Westerberg I."/>
            <person name="Brannstrom I.O."/>
            <person name="Guillou S."/>
            <person name="Cros-Aarteil S."/>
            <person name="Calhoun S."/>
            <person name="Haridas S."/>
            <person name="Kuo A."/>
            <person name="Mondo S."/>
            <person name="Pangilinan J."/>
            <person name="Riley R."/>
            <person name="LaButti K."/>
            <person name="Andreopoulos B."/>
            <person name="Lipzen A."/>
            <person name="Chen C."/>
            <person name="Yan M."/>
            <person name="Daum C."/>
            <person name="Ng V."/>
            <person name="Clum A."/>
            <person name="Steindorff A."/>
            <person name="Ohm R.A."/>
            <person name="Martin F."/>
            <person name="Silar P."/>
            <person name="Natvig D.O."/>
            <person name="Lalanne C."/>
            <person name="Gautier V."/>
            <person name="Ament-Velasquez S.L."/>
            <person name="Kruys A."/>
            <person name="Hutchinson M.I."/>
            <person name="Powell A.J."/>
            <person name="Barry K."/>
            <person name="Miller A.N."/>
            <person name="Grigoriev I.V."/>
            <person name="Debuchy R."/>
            <person name="Gladieux P."/>
            <person name="Hiltunen Thoren M."/>
            <person name="Johannesson H."/>
        </authorList>
    </citation>
    <scope>NUCLEOTIDE SEQUENCE</scope>
    <source>
        <strain evidence="3">CBS 955.72</strain>
    </source>
</reference>
<dbReference type="EMBL" id="JAUIQD010000001">
    <property type="protein sequence ID" value="KAK3364598.1"/>
    <property type="molecule type" value="Genomic_DNA"/>
</dbReference>